<proteinExistence type="predicted"/>
<keyword evidence="2" id="KW-1185">Reference proteome</keyword>
<dbReference type="RefSeq" id="WP_115418109.1">
    <property type="nucleotide sequence ID" value="NZ_CP031358.1"/>
</dbReference>
<protein>
    <submittedName>
        <fullName evidence="1">Uncharacterized protein</fullName>
    </submittedName>
</protein>
<keyword evidence="1" id="KW-0614">Plasmid</keyword>
<evidence type="ECO:0000313" key="2">
    <source>
        <dbReference type="Proteomes" id="UP000254508"/>
    </source>
</evidence>
<dbReference type="KEGG" id="err:DVR09_15175"/>
<sequence>MTTPKGDYARHPYPYIVAYCRIMSSDERYQRDEVERARQRKAPKDCYTCYIDEEPRLARDLPENGMLRGRLENSTGIPIDELIARS</sequence>
<organism evidence="1 2">
    <name type="scientific">Erythrobacter aureus</name>
    <dbReference type="NCBI Taxonomy" id="2182384"/>
    <lineage>
        <taxon>Bacteria</taxon>
        <taxon>Pseudomonadati</taxon>
        <taxon>Pseudomonadota</taxon>
        <taxon>Alphaproteobacteria</taxon>
        <taxon>Sphingomonadales</taxon>
        <taxon>Erythrobacteraceae</taxon>
        <taxon>Erythrobacter/Porphyrobacter group</taxon>
        <taxon>Erythrobacter</taxon>
    </lineage>
</organism>
<dbReference type="Proteomes" id="UP000254508">
    <property type="component" value="Plasmid unnamed"/>
</dbReference>
<dbReference type="AlphaFoldDB" id="A0A345YIP4"/>
<accession>A0A345YIP4</accession>
<dbReference type="EMBL" id="CP031358">
    <property type="protein sequence ID" value="AXK43796.1"/>
    <property type="molecule type" value="Genomic_DNA"/>
</dbReference>
<name>A0A345YIP4_9SPHN</name>
<reference evidence="1 2" key="1">
    <citation type="submission" date="2018-07" db="EMBL/GenBank/DDBJ databases">
        <title>Genome sequence of Erythrobacter strain YH-07, an antagonistic bacterium isolated from Yellow Sea.</title>
        <authorList>
            <person name="Tang T."/>
            <person name="Liu Q."/>
            <person name="Sun X."/>
        </authorList>
    </citation>
    <scope>NUCLEOTIDE SEQUENCE [LARGE SCALE GENOMIC DNA]</scope>
    <source>
        <strain evidence="1 2">YH-07</strain>
        <plasmid evidence="1 2">unnamed</plasmid>
    </source>
</reference>
<evidence type="ECO:0000313" key="1">
    <source>
        <dbReference type="EMBL" id="AXK43796.1"/>
    </source>
</evidence>
<geneLocation type="plasmid" evidence="1 2">
    <name>unnamed</name>
</geneLocation>
<gene>
    <name evidence="1" type="ORF">DVR09_15175</name>
</gene>